<feature type="transmembrane region" description="Helical" evidence="1">
    <location>
        <begin position="249"/>
        <end position="269"/>
    </location>
</feature>
<dbReference type="PANTHER" id="PTHR37305:SF2">
    <property type="entry name" value="BACITRACIN TRANSPORT PERMEASE PROTEIN BCRB"/>
    <property type="match status" value="1"/>
</dbReference>
<proteinExistence type="predicted"/>
<feature type="transmembrane region" description="Helical" evidence="1">
    <location>
        <begin position="157"/>
        <end position="185"/>
    </location>
</feature>
<dbReference type="GO" id="GO:0140359">
    <property type="term" value="F:ABC-type transporter activity"/>
    <property type="evidence" value="ECO:0007669"/>
    <property type="project" value="InterPro"/>
</dbReference>
<dbReference type="STRING" id="284581.AMD01_10360"/>
<dbReference type="GO" id="GO:0005886">
    <property type="term" value="C:plasma membrane"/>
    <property type="evidence" value="ECO:0007669"/>
    <property type="project" value="UniProtKB-SubCell"/>
</dbReference>
<dbReference type="PANTHER" id="PTHR37305">
    <property type="entry name" value="INTEGRAL MEMBRANE PROTEIN-RELATED"/>
    <property type="match status" value="1"/>
</dbReference>
<feature type="transmembrane region" description="Helical" evidence="1">
    <location>
        <begin position="18"/>
        <end position="37"/>
    </location>
</feature>
<organism evidence="2 3">
    <name type="scientific">Priestia koreensis</name>
    <dbReference type="NCBI Taxonomy" id="284581"/>
    <lineage>
        <taxon>Bacteria</taxon>
        <taxon>Bacillati</taxon>
        <taxon>Bacillota</taxon>
        <taxon>Bacilli</taxon>
        <taxon>Bacillales</taxon>
        <taxon>Bacillaceae</taxon>
        <taxon>Priestia</taxon>
    </lineage>
</organism>
<protein>
    <submittedName>
        <fullName evidence="2">ABC transporter permease</fullName>
    </submittedName>
</protein>
<keyword evidence="1" id="KW-0472">Membrane</keyword>
<sequence>MANLLYNEMLKLVTKKRLVVVGLIMAVLIGTFTYAQYKETERLRDKLGTTDWRSSLQQQIVDTQNRLSGSQISDEWKKQLQIRVTQQQYYLDHDINPTEPGAPTFVRGFIENAIQLLLPLMVLVVASDIVSSENSMGTIKLLLTRPVRRWKILMSKYMTLVLAVSIIVLMFGALAYLISGIVFGFTGWSAPVLTGFTVQSGELNTAGVHLVPQWRYLLMEFGLAWFVSLVVGTFSFMFSVLIRSTAAGMGVMLACLIAGTILSNMVSSWETAKYLFVVNLDLTDYLAGSPPPIEGMTLGFSLIVLAIWGVGAFITSFLVFTKRDVY</sequence>
<keyword evidence="3" id="KW-1185">Reference proteome</keyword>
<reference evidence="3" key="1">
    <citation type="submission" date="2015-08" db="EMBL/GenBank/DDBJ databases">
        <title>Fjat-14210 dsm16467.</title>
        <authorList>
            <person name="Liu B."/>
            <person name="Wang J."/>
            <person name="Zhu Y."/>
            <person name="Liu G."/>
            <person name="Chen Q."/>
            <person name="Chen Z."/>
            <person name="Lan J."/>
            <person name="Che J."/>
            <person name="Ge C."/>
            <person name="Shi H."/>
            <person name="Pan Z."/>
            <person name="Liu X."/>
        </authorList>
    </citation>
    <scope>NUCLEOTIDE SEQUENCE [LARGE SCALE GENOMIC DNA]</scope>
    <source>
        <strain evidence="3">DSM 16467</strain>
    </source>
</reference>
<evidence type="ECO:0000256" key="1">
    <source>
        <dbReference type="SAM" id="Phobius"/>
    </source>
</evidence>
<feature type="transmembrane region" description="Helical" evidence="1">
    <location>
        <begin position="298"/>
        <end position="320"/>
    </location>
</feature>
<dbReference type="EMBL" id="LILC01000013">
    <property type="protein sequence ID" value="KOO46253.1"/>
    <property type="molecule type" value="Genomic_DNA"/>
</dbReference>
<keyword evidence="1" id="KW-1133">Transmembrane helix</keyword>
<keyword evidence="1" id="KW-0812">Transmembrane</keyword>
<dbReference type="OrthoDB" id="8613028at2"/>
<name>A0A0M0L6F6_9BACI</name>
<dbReference type="Pfam" id="PF12679">
    <property type="entry name" value="ABC2_membrane_2"/>
    <property type="match status" value="1"/>
</dbReference>
<comment type="caution">
    <text evidence="2">The sequence shown here is derived from an EMBL/GenBank/DDBJ whole genome shotgun (WGS) entry which is preliminary data.</text>
</comment>
<dbReference type="AlphaFoldDB" id="A0A0M0L6F6"/>
<dbReference type="RefSeq" id="WP_053401325.1">
    <property type="nucleotide sequence ID" value="NZ_JAMAUM010000005.1"/>
</dbReference>
<accession>A0A0M0L6F6</accession>
<evidence type="ECO:0000313" key="3">
    <source>
        <dbReference type="Proteomes" id="UP000037558"/>
    </source>
</evidence>
<dbReference type="PATRIC" id="fig|284581.3.peg.2164"/>
<evidence type="ECO:0000313" key="2">
    <source>
        <dbReference type="EMBL" id="KOO46253.1"/>
    </source>
</evidence>
<gene>
    <name evidence="2" type="ORF">AMD01_10360</name>
</gene>
<dbReference type="Proteomes" id="UP000037558">
    <property type="component" value="Unassembled WGS sequence"/>
</dbReference>
<feature type="transmembrane region" description="Helical" evidence="1">
    <location>
        <begin position="223"/>
        <end position="242"/>
    </location>
</feature>